<proteinExistence type="predicted"/>
<gene>
    <name evidence="1" type="ORF">LEP1GSC043_1487</name>
</gene>
<comment type="caution">
    <text evidence="1">The sequence shown here is derived from an EMBL/GenBank/DDBJ whole genome shotgun (WGS) entry which is preliminary data.</text>
</comment>
<evidence type="ECO:0000313" key="1">
    <source>
        <dbReference type="EMBL" id="EMY13990.1"/>
    </source>
</evidence>
<reference evidence="1 2" key="1">
    <citation type="submission" date="2013-02" db="EMBL/GenBank/DDBJ databases">
        <authorList>
            <person name="Harkins D.M."/>
            <person name="Durkin A.S."/>
            <person name="Brinkac L.M."/>
            <person name="Haft D.H."/>
            <person name="Selengut J.D."/>
            <person name="Sanka R."/>
            <person name="DePew J."/>
            <person name="Purushe J."/>
            <person name="Haake D.A."/>
            <person name="Matsunaga J."/>
            <person name="Vinetz J.M."/>
            <person name="Sutton G.G."/>
            <person name="Nierman W.C."/>
            <person name="Fouts D.E."/>
        </authorList>
    </citation>
    <scope>NUCLEOTIDE SEQUENCE [LARGE SCALE GENOMIC DNA]</scope>
    <source>
        <strain evidence="1 2">Ecochallenge</strain>
    </source>
</reference>
<name>N1UD83_9LEPT</name>
<sequence>MHQPAHRKFLRIHLDFHRSKANICNIFDLTIFFKTTLSIRGLNESIRTLHHVSEKSASDRANLHPSPLKITLP</sequence>
<dbReference type="EMBL" id="AHMI02000204">
    <property type="protein sequence ID" value="EMY13990.1"/>
    <property type="molecule type" value="Genomic_DNA"/>
</dbReference>
<organism evidence="1 2">
    <name type="scientific">Leptospira weilii str. Ecochallenge</name>
    <dbReference type="NCBI Taxonomy" id="1049986"/>
    <lineage>
        <taxon>Bacteria</taxon>
        <taxon>Pseudomonadati</taxon>
        <taxon>Spirochaetota</taxon>
        <taxon>Spirochaetia</taxon>
        <taxon>Leptospirales</taxon>
        <taxon>Leptospiraceae</taxon>
        <taxon>Leptospira</taxon>
    </lineage>
</organism>
<evidence type="ECO:0000313" key="2">
    <source>
        <dbReference type="Proteomes" id="UP000012249"/>
    </source>
</evidence>
<accession>N1UD83</accession>
<dbReference type="AlphaFoldDB" id="N1UD83"/>
<dbReference type="Proteomes" id="UP000012249">
    <property type="component" value="Unassembled WGS sequence"/>
</dbReference>
<protein>
    <submittedName>
        <fullName evidence="1">Uncharacterized protein</fullName>
    </submittedName>
</protein>